<sequence>MDSKSIAPDTSVSKAQLYETFDLLPNLIEVLKDVLSASSTQETIRIGDIAASAVSVKKKYTEAFELLRSLPGTDTSLDEQEFAIAHAKVELKRISYVDSESFQFACLIT</sequence>
<organism evidence="1 2">
    <name type="scientific">Peronosclerospora sorghi</name>
    <dbReference type="NCBI Taxonomy" id="230839"/>
    <lineage>
        <taxon>Eukaryota</taxon>
        <taxon>Sar</taxon>
        <taxon>Stramenopiles</taxon>
        <taxon>Oomycota</taxon>
        <taxon>Peronosporomycetes</taxon>
        <taxon>Peronosporales</taxon>
        <taxon>Peronosporaceae</taxon>
        <taxon>Peronosclerospora</taxon>
    </lineage>
</organism>
<evidence type="ECO:0000313" key="2">
    <source>
        <dbReference type="Proteomes" id="UP001163321"/>
    </source>
</evidence>
<proteinExistence type="predicted"/>
<gene>
    <name evidence="1" type="ORF">PsorP6_012772</name>
</gene>
<dbReference type="EMBL" id="CM047592">
    <property type="protein sequence ID" value="KAI9917933.1"/>
    <property type="molecule type" value="Genomic_DNA"/>
</dbReference>
<dbReference type="Proteomes" id="UP001163321">
    <property type="component" value="Chromosome 13"/>
</dbReference>
<accession>A0ACC0WGF7</accession>
<evidence type="ECO:0000313" key="1">
    <source>
        <dbReference type="EMBL" id="KAI9917933.1"/>
    </source>
</evidence>
<protein>
    <submittedName>
        <fullName evidence="1">Uncharacterized protein</fullName>
    </submittedName>
</protein>
<keyword evidence="2" id="KW-1185">Reference proteome</keyword>
<reference evidence="1 2" key="1">
    <citation type="journal article" date="2022" name="bioRxiv">
        <title>The genome of the oomycete Peronosclerospora sorghi, a cosmopolitan pathogen of maize and sorghum, is inflated with dispersed pseudogenes.</title>
        <authorList>
            <person name="Fletcher K."/>
            <person name="Martin F."/>
            <person name="Isakeit T."/>
            <person name="Cavanaugh K."/>
            <person name="Magill C."/>
            <person name="Michelmore R."/>
        </authorList>
    </citation>
    <scope>NUCLEOTIDE SEQUENCE [LARGE SCALE GENOMIC DNA]</scope>
    <source>
        <strain evidence="1">P6</strain>
    </source>
</reference>
<comment type="caution">
    <text evidence="1">The sequence shown here is derived from an EMBL/GenBank/DDBJ whole genome shotgun (WGS) entry which is preliminary data.</text>
</comment>
<name>A0ACC0WGF7_9STRA</name>